<protein>
    <submittedName>
        <fullName evidence="3">FAD dependent oxidoreductase</fullName>
    </submittedName>
</protein>
<dbReference type="Gene3D" id="3.50.50.60">
    <property type="entry name" value="FAD/NAD(P)-binding domain"/>
    <property type="match status" value="1"/>
</dbReference>
<accession>A0A545VWU0</accession>
<dbReference type="PANTHER" id="PTHR13847:SF213">
    <property type="entry name" value="DEPENDENT OXIDOREDUCTASE, PUTATIVE-RELATED"/>
    <property type="match status" value="1"/>
</dbReference>
<gene>
    <name evidence="3" type="ORF">IF1G_07194</name>
</gene>
<evidence type="ECO:0000313" key="3">
    <source>
        <dbReference type="EMBL" id="TQV94315.1"/>
    </source>
</evidence>
<feature type="domain" description="FAD dependent oxidoreductase" evidence="2">
    <location>
        <begin position="108"/>
        <end position="518"/>
    </location>
</feature>
<organism evidence="3 4">
    <name type="scientific">Cordyceps javanica</name>
    <dbReference type="NCBI Taxonomy" id="43265"/>
    <lineage>
        <taxon>Eukaryota</taxon>
        <taxon>Fungi</taxon>
        <taxon>Dikarya</taxon>
        <taxon>Ascomycota</taxon>
        <taxon>Pezizomycotina</taxon>
        <taxon>Sordariomycetes</taxon>
        <taxon>Hypocreomycetidae</taxon>
        <taxon>Hypocreales</taxon>
        <taxon>Cordycipitaceae</taxon>
        <taxon>Cordyceps</taxon>
    </lineage>
</organism>
<comment type="caution">
    <text evidence="3">The sequence shown here is derived from an EMBL/GenBank/DDBJ whole genome shotgun (WGS) entry which is preliminary data.</text>
</comment>
<feature type="compositionally biased region" description="Polar residues" evidence="1">
    <location>
        <begin position="1"/>
        <end position="21"/>
    </location>
</feature>
<evidence type="ECO:0000259" key="2">
    <source>
        <dbReference type="Pfam" id="PF01266"/>
    </source>
</evidence>
<dbReference type="OrthoDB" id="429143at2759"/>
<dbReference type="EMBL" id="SPUK01000010">
    <property type="protein sequence ID" value="TQV94315.1"/>
    <property type="molecule type" value="Genomic_DNA"/>
</dbReference>
<dbReference type="Gene3D" id="3.30.9.10">
    <property type="entry name" value="D-Amino Acid Oxidase, subunit A, domain 2"/>
    <property type="match status" value="1"/>
</dbReference>
<reference evidence="3 4" key="1">
    <citation type="journal article" date="2019" name="Appl. Microbiol. Biotechnol.">
        <title>Genome sequence of Isaria javanica and comparative genome analysis insights into family S53 peptidase evolution in fungal entomopathogens.</title>
        <authorList>
            <person name="Lin R."/>
            <person name="Zhang X."/>
            <person name="Xin B."/>
            <person name="Zou M."/>
            <person name="Gao Y."/>
            <person name="Qin F."/>
            <person name="Hu Q."/>
            <person name="Xie B."/>
            <person name="Cheng X."/>
        </authorList>
    </citation>
    <scope>NUCLEOTIDE SEQUENCE [LARGE SCALE GENOMIC DNA]</scope>
    <source>
        <strain evidence="3 4">IJ1G</strain>
    </source>
</reference>
<dbReference type="InterPro" id="IPR036188">
    <property type="entry name" value="FAD/NAD-bd_sf"/>
</dbReference>
<dbReference type="PANTHER" id="PTHR13847">
    <property type="entry name" value="SARCOSINE DEHYDROGENASE-RELATED"/>
    <property type="match status" value="1"/>
</dbReference>
<dbReference type="STRING" id="43265.A0A545VWU0"/>
<dbReference type="GO" id="GO:0005737">
    <property type="term" value="C:cytoplasm"/>
    <property type="evidence" value="ECO:0007669"/>
    <property type="project" value="TreeGrafter"/>
</dbReference>
<keyword evidence="4" id="KW-1185">Reference proteome</keyword>
<dbReference type="Pfam" id="PF01266">
    <property type="entry name" value="DAO"/>
    <property type="match status" value="1"/>
</dbReference>
<name>A0A545VWU0_9HYPO</name>
<dbReference type="InterPro" id="IPR006076">
    <property type="entry name" value="FAD-dep_OxRdtase"/>
</dbReference>
<evidence type="ECO:0000313" key="4">
    <source>
        <dbReference type="Proteomes" id="UP000315783"/>
    </source>
</evidence>
<feature type="region of interest" description="Disordered" evidence="1">
    <location>
        <begin position="1"/>
        <end position="27"/>
    </location>
</feature>
<evidence type="ECO:0000256" key="1">
    <source>
        <dbReference type="SAM" id="MobiDB-lite"/>
    </source>
</evidence>
<sequence length="566" mass="60538">MAQHSQDGLFRPSQSDTSHQAAQGKAGKMDMVSSFPPSLFDHTQAERYLLKIAAQLGAVSGAGFGAMLSRALQGAAVPVANATASYWMDDAPFPEVNLNAHPLPDLADYVIIGTGIAGLAATRTVLEISRDQRTEMPLRVVALDARDVCAGATGRNGGHIKSAPYKDFADLKTRLGSADKARDTLRFMRSHVDVLKEVGREVPEGEVRDVESVDMFLEQEDFEKAKSLVDDLKTNVPDIEVNVWPGEEARKKFGCNDLIVGALSYPAGAAFPFRLVTGAWKALVDKYPQLVLLSNTPVEDISVAANSPQHPYAIKTPKGTVRTRHVLHATNAYAPSLVPRLRNSLTGARGCMSAQDGGADFPATHGNRSWGTVYAPGFDYVTQRPDNDDGSPGDVMVGGGFLRSKSGGLDLLGVWDDSKRDALPLVHVRGIMPTVFEPNWGGGSSPTAGSSKKDWTGIMGFTGDSLPFVGSLSQNISERQNTYPGADVAGLEGSGEWIAAGFNGHGMVWAWLSGAAAAIMMAGQDKKDLPKVPGRPAGTLDSWFPRDVVALDEERLKRADLKNLSL</sequence>
<dbReference type="SUPFAM" id="SSF51905">
    <property type="entry name" value="FAD/NAD(P)-binding domain"/>
    <property type="match status" value="1"/>
</dbReference>
<dbReference type="Proteomes" id="UP000315783">
    <property type="component" value="Unassembled WGS sequence"/>
</dbReference>
<dbReference type="AlphaFoldDB" id="A0A545VWU0"/>
<proteinExistence type="predicted"/>